<name>A0AAD3DQ66_9CHLO</name>
<feature type="region of interest" description="Disordered" evidence="1">
    <location>
        <begin position="818"/>
        <end position="843"/>
    </location>
</feature>
<feature type="region of interest" description="Disordered" evidence="1">
    <location>
        <begin position="329"/>
        <end position="365"/>
    </location>
</feature>
<comment type="caution">
    <text evidence="2">The sequence shown here is derived from an EMBL/GenBank/DDBJ whole genome shotgun (WGS) entry which is preliminary data.</text>
</comment>
<feature type="region of interest" description="Disordered" evidence="1">
    <location>
        <begin position="898"/>
        <end position="972"/>
    </location>
</feature>
<feature type="compositionally biased region" description="Low complexity" evidence="1">
    <location>
        <begin position="567"/>
        <end position="576"/>
    </location>
</feature>
<feature type="region of interest" description="Disordered" evidence="1">
    <location>
        <begin position="151"/>
        <end position="192"/>
    </location>
</feature>
<evidence type="ECO:0000313" key="3">
    <source>
        <dbReference type="Proteomes" id="UP001054857"/>
    </source>
</evidence>
<evidence type="ECO:0000256" key="1">
    <source>
        <dbReference type="SAM" id="MobiDB-lite"/>
    </source>
</evidence>
<feature type="compositionally biased region" description="Polar residues" evidence="1">
    <location>
        <begin position="154"/>
        <end position="168"/>
    </location>
</feature>
<evidence type="ECO:0000313" key="2">
    <source>
        <dbReference type="EMBL" id="GFR44622.1"/>
    </source>
</evidence>
<feature type="region of interest" description="Disordered" evidence="1">
    <location>
        <begin position="18"/>
        <end position="37"/>
    </location>
</feature>
<organism evidence="2 3">
    <name type="scientific">Astrephomene gubernaculifera</name>
    <dbReference type="NCBI Taxonomy" id="47775"/>
    <lineage>
        <taxon>Eukaryota</taxon>
        <taxon>Viridiplantae</taxon>
        <taxon>Chlorophyta</taxon>
        <taxon>core chlorophytes</taxon>
        <taxon>Chlorophyceae</taxon>
        <taxon>CS clade</taxon>
        <taxon>Chlamydomonadales</taxon>
        <taxon>Astrephomenaceae</taxon>
        <taxon>Astrephomene</taxon>
    </lineage>
</organism>
<keyword evidence="3" id="KW-1185">Reference proteome</keyword>
<proteinExistence type="predicted"/>
<gene>
    <name evidence="2" type="ORF">Agub_g5910</name>
</gene>
<feature type="region of interest" description="Disordered" evidence="1">
    <location>
        <begin position="415"/>
        <end position="458"/>
    </location>
</feature>
<feature type="region of interest" description="Disordered" evidence="1">
    <location>
        <begin position="567"/>
        <end position="592"/>
    </location>
</feature>
<feature type="region of interest" description="Disordered" evidence="1">
    <location>
        <begin position="503"/>
        <end position="555"/>
    </location>
</feature>
<sequence length="1284" mass="129782">MDGASPRLSHALLSLHHAQSMSPMASPRIGMSPRTQAKTMEKPLDLVQQHMQRFEECLQEPDLPSVHATRQKNARNAGEAYSPMSKGSTDAHANQAFTPGSTERRSGAVEGASPHGALPPPVRPELLEARACKSLTLGEYMAKLDRAFRRAKAASSTPHNNRNNSSDPLSVDSGAGGGGERKLNRPNAPAFTSDIAELRGSRRLRQYIRRRKRKGVTPLDLLTDIAEGQELLRRYQEHQQHSRLAAAGSVEADEELLDHSVDSSIILAAAASAAAAAAAAAVNAVVDSAAVAAAAPGGSSAASATANNPLQGTTASLLSGFGFPENLLTTGFEPALPTPSGSASASEAGDGGQQQPRYRALPYTPRLGPLSALRTADMKAAEFRKTERLIKARRKAKEQQQQQQQQQLMMMDDGSIVSRPCTPISEQQQQQQPNLKTDANSSNGHNTNPAAAGAATATAAGAKRVLQWPVGPGGSSSSVGSTRSLRGATASGATATAAASLANGAGAGSSSRNLASQAAGGWRRDASAASSSPTRPSWTRSRSWTTTAAADPSVTSVTSAAAAAAAAGGGDSANSTPRTEITHSHPLYTTSSRSLAAIPERMSPQRFRTTAAAAAAAAASASASVKFPAEEVLTAQGSLGSGRSPRTASPAQQPGLRRRATIADAVVGLPAVRRQQQQMGCAAVGGGNRGEGDYAASVAASDVSSIRSSRSGRSLVADWAAAAVAAANAAAAAEDPDFVDRSPLVDVSASGDAADVALMRSRYSPSPAPSSSSAVFHLASSRSSPRVAVQTAAAAHAAGGDDSASAPLVPTTPVLGHGANNTTSAALLPPPPPGSMPRSSSTTASPLMLLTEAELAAARARAPVLPPNATAVSSSPALFPAAAAAAAVAFREKKSGQDNFGIEADPASVPFSPPLDGSSFPSPSPSPRATASLPPRPPASPRAAGDGGPQAGQNAGLGRPPRRNMYGSGYGSSNSYSGGSISSSASSSSLVSIQASGNSSSSGCSVVTSNSSCGSISACNSISGGSSSSSLYSSGCSSGRSAVSSSNSLVSSNSTYSGIGRRIKVSEPPSEAPAAKPGAGLADLAAATAAAMTATPPPIGHPSPLRRAISERLRMAANAAAVKNAKQQQQQQLQQQGQGGLQPQETLLQRQHRHILSLQPALSSLSLASPDASTAAASGPYGGGDARVDVVIVRGRSGGGSYSGSCNNSGTGTVGAAEKARLIRRRTAGDVLVGARKASAAVVGDADLIGFDGSEGPFVLGRTAGRAAVGLVPAENRVTSVWEY</sequence>
<feature type="region of interest" description="Disordered" evidence="1">
    <location>
        <begin position="636"/>
        <end position="655"/>
    </location>
</feature>
<dbReference type="Proteomes" id="UP001054857">
    <property type="component" value="Unassembled WGS sequence"/>
</dbReference>
<accession>A0AAD3DQ66</accession>
<feature type="region of interest" description="Disordered" evidence="1">
    <location>
        <begin position="1122"/>
        <end position="1141"/>
    </location>
</feature>
<protein>
    <submittedName>
        <fullName evidence="2">Uncharacterized protein</fullName>
    </submittedName>
</protein>
<reference evidence="2 3" key="1">
    <citation type="journal article" date="2021" name="Sci. Rep.">
        <title>Genome sequencing of the multicellular alga Astrephomene provides insights into convergent evolution of germ-soma differentiation.</title>
        <authorList>
            <person name="Yamashita S."/>
            <person name="Yamamoto K."/>
            <person name="Matsuzaki R."/>
            <person name="Suzuki S."/>
            <person name="Yamaguchi H."/>
            <person name="Hirooka S."/>
            <person name="Minakuchi Y."/>
            <person name="Miyagishima S."/>
            <person name="Kawachi M."/>
            <person name="Toyoda A."/>
            <person name="Nozaki H."/>
        </authorList>
    </citation>
    <scope>NUCLEOTIDE SEQUENCE [LARGE SCALE GENOMIC DNA]</scope>
    <source>
        <strain evidence="2 3">NIES-4017</strain>
    </source>
</reference>
<feature type="region of interest" description="Disordered" evidence="1">
    <location>
        <begin position="69"/>
        <end position="124"/>
    </location>
</feature>
<feature type="compositionally biased region" description="Polar residues" evidence="1">
    <location>
        <begin position="433"/>
        <end position="449"/>
    </location>
</feature>
<feature type="compositionally biased region" description="Polar residues" evidence="1">
    <location>
        <begin position="85"/>
        <end position="101"/>
    </location>
</feature>
<dbReference type="EMBL" id="BMAR01000008">
    <property type="protein sequence ID" value="GFR44622.1"/>
    <property type="molecule type" value="Genomic_DNA"/>
</dbReference>
<feature type="compositionally biased region" description="Low complexity" evidence="1">
    <location>
        <begin position="914"/>
        <end position="933"/>
    </location>
</feature>